<reference evidence="1" key="1">
    <citation type="submission" date="2021-03" db="EMBL/GenBank/DDBJ databases">
        <authorList>
            <person name="Wang G."/>
        </authorList>
    </citation>
    <scope>NUCLEOTIDE SEQUENCE</scope>
    <source>
        <strain evidence="1">KCTC 12899</strain>
    </source>
</reference>
<dbReference type="Proteomes" id="UP000664417">
    <property type="component" value="Unassembled WGS sequence"/>
</dbReference>
<dbReference type="RefSeq" id="WP_207863627.1">
    <property type="nucleotide sequence ID" value="NZ_JAFREP010000074.1"/>
</dbReference>
<name>A0A8J7U7X8_9BACT</name>
<comment type="caution">
    <text evidence="1">The sequence shown here is derived from an EMBL/GenBank/DDBJ whole genome shotgun (WGS) entry which is preliminary data.</text>
</comment>
<proteinExistence type="predicted"/>
<gene>
    <name evidence="1" type="ORF">J3U88_33715</name>
</gene>
<keyword evidence="2" id="KW-1185">Reference proteome</keyword>
<dbReference type="EMBL" id="JAFREP010000074">
    <property type="protein sequence ID" value="MBO1323474.1"/>
    <property type="molecule type" value="Genomic_DNA"/>
</dbReference>
<sequence>MIDESRMKNKNEGRYSEANMAVAYILKDFAMKLKLAHNAEDLDSALELTVKNVMIACSHQDKLLTENEVSEKYAFFTASKLRNMRARNKGPNYHKMGNTRNGRVLYKMSDVESWIARHLVSTSQL</sequence>
<accession>A0A8J7U7X8</accession>
<evidence type="ECO:0000313" key="1">
    <source>
        <dbReference type="EMBL" id="MBO1323474.1"/>
    </source>
</evidence>
<evidence type="ECO:0008006" key="3">
    <source>
        <dbReference type="Google" id="ProtNLM"/>
    </source>
</evidence>
<organism evidence="1 2">
    <name type="scientific">Acanthopleuribacter pedis</name>
    <dbReference type="NCBI Taxonomy" id="442870"/>
    <lineage>
        <taxon>Bacteria</taxon>
        <taxon>Pseudomonadati</taxon>
        <taxon>Acidobacteriota</taxon>
        <taxon>Holophagae</taxon>
        <taxon>Acanthopleuribacterales</taxon>
        <taxon>Acanthopleuribacteraceae</taxon>
        <taxon>Acanthopleuribacter</taxon>
    </lineage>
</organism>
<protein>
    <recommendedName>
        <fullName evidence="3">Helix-turn-helix domain-containing protein</fullName>
    </recommendedName>
</protein>
<evidence type="ECO:0000313" key="2">
    <source>
        <dbReference type="Proteomes" id="UP000664417"/>
    </source>
</evidence>
<dbReference type="AlphaFoldDB" id="A0A8J7U7X8"/>